<keyword evidence="6" id="KW-1185">Reference proteome</keyword>
<evidence type="ECO:0000256" key="3">
    <source>
        <dbReference type="ARBA" id="ARBA00022917"/>
    </source>
</evidence>
<evidence type="ECO:0000313" key="6">
    <source>
        <dbReference type="Proteomes" id="UP000295083"/>
    </source>
</evidence>
<organism evidence="5 6">
    <name type="scientific">Colletotrichum spinosum</name>
    <dbReference type="NCBI Taxonomy" id="1347390"/>
    <lineage>
        <taxon>Eukaryota</taxon>
        <taxon>Fungi</taxon>
        <taxon>Dikarya</taxon>
        <taxon>Ascomycota</taxon>
        <taxon>Pezizomycotina</taxon>
        <taxon>Sordariomycetes</taxon>
        <taxon>Hypocreomycetidae</taxon>
        <taxon>Glomerellales</taxon>
        <taxon>Glomerellaceae</taxon>
        <taxon>Colletotrichum</taxon>
        <taxon>Colletotrichum orbiculare species complex</taxon>
    </lineage>
</organism>
<proteinExistence type="inferred from homology"/>
<evidence type="ECO:0000259" key="4">
    <source>
        <dbReference type="PROSITE" id="PS00745"/>
    </source>
</evidence>
<sequence>MDAPANLPPALLQRARNLAQEHAALSATLESEYSSKTARRVGELSSVVDALREWETAQSSLAELKSLLLSKDKELRDMARDELESTTGHLGSLSRKLSASLTPKDPFAHMPCLLELRPGPGGLEGRFFADTLFKMYRQFCARRGYRAQVIKYEMADAAGDASTAAGEQPLQEAIIEVQDPGAYEIFRGEAGMHRVQRVPATESKGRTHTSAVAVWVLPSFPETGTGGAAEEDFNNPESDFYIDPAEVKIETMRARGAGGQHVNKTESAIRMTHAPSGTVVSMQDNRSQQRNREDAWKLLRSRVALQRREAREEAAAQLRNSVLAKNKITRGDKIRTYNYQQDRVTDHRAAIDVHDLPDVIAGGETLDKVFDSVRDWMVSQDIEAMVADDEAAAVVAEREKQKP</sequence>
<reference evidence="5 6" key="1">
    <citation type="submission" date="2018-11" db="EMBL/GenBank/DDBJ databases">
        <title>Genome sequence and assembly of Colletotrichum spinosum.</title>
        <authorList>
            <person name="Gan P."/>
            <person name="Shirasu K."/>
        </authorList>
    </citation>
    <scope>NUCLEOTIDE SEQUENCE [LARGE SCALE GENOMIC DNA]</scope>
    <source>
        <strain evidence="5 6">CBS 515.97</strain>
    </source>
</reference>
<dbReference type="FunFam" id="3.30.160.20:FF:000004">
    <property type="entry name" value="Peptide chain release factor 1"/>
    <property type="match status" value="1"/>
</dbReference>
<dbReference type="Pfam" id="PF00472">
    <property type="entry name" value="RF-1"/>
    <property type="match status" value="1"/>
</dbReference>
<dbReference type="Pfam" id="PF03462">
    <property type="entry name" value="PCRF"/>
    <property type="match status" value="1"/>
</dbReference>
<dbReference type="SUPFAM" id="SSF75620">
    <property type="entry name" value="Release factor"/>
    <property type="match status" value="1"/>
</dbReference>
<keyword evidence="2" id="KW-0488">Methylation</keyword>
<dbReference type="GO" id="GO:0003747">
    <property type="term" value="F:translation release factor activity"/>
    <property type="evidence" value="ECO:0007669"/>
    <property type="project" value="InterPro"/>
</dbReference>
<comment type="similarity">
    <text evidence="1">Belongs to the prokaryotic/mitochondrial release factor family.</text>
</comment>
<dbReference type="InterPro" id="IPR005139">
    <property type="entry name" value="PCRF"/>
</dbReference>
<dbReference type="Gene3D" id="3.30.160.20">
    <property type="match status" value="1"/>
</dbReference>
<evidence type="ECO:0000313" key="5">
    <source>
        <dbReference type="EMBL" id="TDZ36527.1"/>
    </source>
</evidence>
<dbReference type="GO" id="GO:0005739">
    <property type="term" value="C:mitochondrion"/>
    <property type="evidence" value="ECO:0007669"/>
    <property type="project" value="UniProtKB-ARBA"/>
</dbReference>
<dbReference type="AlphaFoldDB" id="A0A4R8QCR3"/>
<dbReference type="Gene3D" id="3.30.70.1660">
    <property type="match status" value="1"/>
</dbReference>
<dbReference type="PANTHER" id="PTHR43804">
    <property type="entry name" value="LD18447P"/>
    <property type="match status" value="1"/>
</dbReference>
<dbReference type="SMART" id="SM00937">
    <property type="entry name" value="PCRF"/>
    <property type="match status" value="1"/>
</dbReference>
<dbReference type="PANTHER" id="PTHR43804:SF7">
    <property type="entry name" value="LD18447P"/>
    <property type="match status" value="1"/>
</dbReference>
<dbReference type="InterPro" id="IPR000352">
    <property type="entry name" value="Pep_chain_release_fac_I"/>
</dbReference>
<accession>A0A4R8QCR3</accession>
<dbReference type="Gene3D" id="6.10.140.1950">
    <property type="match status" value="1"/>
</dbReference>
<gene>
    <name evidence="5" type="ORF">C8035_v008272</name>
</gene>
<dbReference type="GO" id="GO:0032543">
    <property type="term" value="P:mitochondrial translation"/>
    <property type="evidence" value="ECO:0007669"/>
    <property type="project" value="UniProtKB-ARBA"/>
</dbReference>
<evidence type="ECO:0000256" key="2">
    <source>
        <dbReference type="ARBA" id="ARBA00022481"/>
    </source>
</evidence>
<evidence type="ECO:0000256" key="1">
    <source>
        <dbReference type="ARBA" id="ARBA00010835"/>
    </source>
</evidence>
<dbReference type="PROSITE" id="PS00745">
    <property type="entry name" value="RF_PROK_I"/>
    <property type="match status" value="1"/>
</dbReference>
<dbReference type="InterPro" id="IPR045853">
    <property type="entry name" value="Pep_chain_release_fac_I_sf"/>
</dbReference>
<dbReference type="InterPro" id="IPR050057">
    <property type="entry name" value="Prokaryotic/Mito_RF"/>
</dbReference>
<keyword evidence="3" id="KW-0648">Protein biosynthesis</keyword>
<comment type="caution">
    <text evidence="5">The sequence shown here is derived from an EMBL/GenBank/DDBJ whole genome shotgun (WGS) entry which is preliminary data.</text>
</comment>
<dbReference type="Proteomes" id="UP000295083">
    <property type="component" value="Unassembled WGS sequence"/>
</dbReference>
<name>A0A4R8QCR3_9PEZI</name>
<feature type="domain" description="Prokaryotic-type class I peptide chain release factors" evidence="4">
    <location>
        <begin position="253"/>
        <end position="269"/>
    </location>
</feature>
<dbReference type="EMBL" id="QAPG01000031">
    <property type="protein sequence ID" value="TDZ36527.1"/>
    <property type="molecule type" value="Genomic_DNA"/>
</dbReference>
<protein>
    <submittedName>
        <fullName evidence="5">Putative peptide chain release factor 1</fullName>
    </submittedName>
</protein>